<name>A0A2S2CZQ9_9PROT</name>
<feature type="domain" description="Dienelactone hydrolase" evidence="1">
    <location>
        <begin position="20"/>
        <end position="223"/>
    </location>
</feature>
<gene>
    <name evidence="2" type="ORF">DEW08_28670</name>
</gene>
<dbReference type="InterPro" id="IPR029058">
    <property type="entry name" value="AB_hydrolase_fold"/>
</dbReference>
<organism evidence="2 3">
    <name type="scientific">Azospirillum thermophilum</name>
    <dbReference type="NCBI Taxonomy" id="2202148"/>
    <lineage>
        <taxon>Bacteria</taxon>
        <taxon>Pseudomonadati</taxon>
        <taxon>Pseudomonadota</taxon>
        <taxon>Alphaproteobacteria</taxon>
        <taxon>Rhodospirillales</taxon>
        <taxon>Azospirillaceae</taxon>
        <taxon>Azospirillum</taxon>
    </lineage>
</organism>
<dbReference type="PANTHER" id="PTHR46623">
    <property type="entry name" value="CARBOXYMETHYLENEBUTENOLIDASE-RELATED"/>
    <property type="match status" value="1"/>
</dbReference>
<dbReference type="Proteomes" id="UP000245629">
    <property type="component" value="Plasmid unnamed3"/>
</dbReference>
<reference evidence="3" key="1">
    <citation type="submission" date="2018-05" db="EMBL/GenBank/DDBJ databases">
        <title>Azospirillum thermophila sp. nov., a novel isolated from hot spring.</title>
        <authorList>
            <person name="Zhao Z."/>
        </authorList>
    </citation>
    <scope>NUCLEOTIDE SEQUENCE [LARGE SCALE GENOMIC DNA]</scope>
    <source>
        <strain evidence="3">CFH 70021</strain>
        <plasmid evidence="3">unnamed3</plasmid>
    </source>
</reference>
<evidence type="ECO:0000259" key="1">
    <source>
        <dbReference type="Pfam" id="PF01738"/>
    </source>
</evidence>
<dbReference type="SUPFAM" id="SSF53474">
    <property type="entry name" value="alpha/beta-Hydrolases"/>
    <property type="match status" value="1"/>
</dbReference>
<dbReference type="InterPro" id="IPR002925">
    <property type="entry name" value="Dienelactn_hydro"/>
</dbReference>
<evidence type="ECO:0000313" key="3">
    <source>
        <dbReference type="Proteomes" id="UP000245629"/>
    </source>
</evidence>
<dbReference type="Gene3D" id="3.40.50.1820">
    <property type="entry name" value="alpha/beta hydrolase"/>
    <property type="match status" value="1"/>
</dbReference>
<accession>A0A2S2CZQ9</accession>
<proteinExistence type="predicted"/>
<dbReference type="InterPro" id="IPR051049">
    <property type="entry name" value="Dienelactone_hydrolase-like"/>
</dbReference>
<protein>
    <submittedName>
        <fullName evidence="2">Carboxymethylenebutenolidase</fullName>
    </submittedName>
</protein>
<dbReference type="AlphaFoldDB" id="A0A2S2CZQ9"/>
<evidence type="ECO:0000313" key="2">
    <source>
        <dbReference type="EMBL" id="AWK89979.1"/>
    </source>
</evidence>
<sequence length="224" mass="23993">MSGIDSAWVNLTSGDGHRLRAFQARPRGAEKGRLLVVQEIFGVNRHIRAVCERYAEEGYLTLAPALFDRVEHDVELAYDEAGIQRGRTLMGAVPMDGALADVEAALGHLGGAGSAAVVGYCWGGTIAWAAASRLPLRAAIAYYGGGIGNRLDEAPRMPALLHFGEQDHAIPPSVADGVRERHPGAIVHLYPAGHGFNCDERASFHRESAGLAYRRSLGLLQAVF</sequence>
<dbReference type="EMBL" id="CP029358">
    <property type="protein sequence ID" value="AWK89979.1"/>
    <property type="molecule type" value="Genomic_DNA"/>
</dbReference>
<keyword evidence="3" id="KW-1185">Reference proteome</keyword>
<dbReference type="GO" id="GO:0016787">
    <property type="term" value="F:hydrolase activity"/>
    <property type="evidence" value="ECO:0007669"/>
    <property type="project" value="InterPro"/>
</dbReference>
<dbReference type="RefSeq" id="WP_109333823.1">
    <property type="nucleotide sequence ID" value="NZ_CP029358.1"/>
</dbReference>
<geneLocation type="plasmid" evidence="2 3">
    <name>unnamed3</name>
</geneLocation>
<dbReference type="OrthoDB" id="9771666at2"/>
<dbReference type="KEGG" id="azz:DEW08_28670"/>
<keyword evidence="2" id="KW-0614">Plasmid</keyword>
<dbReference type="PANTHER" id="PTHR46623:SF6">
    <property type="entry name" value="ALPHA_BETA-HYDROLASES SUPERFAMILY PROTEIN"/>
    <property type="match status" value="1"/>
</dbReference>
<dbReference type="Pfam" id="PF01738">
    <property type="entry name" value="DLH"/>
    <property type="match status" value="1"/>
</dbReference>